<dbReference type="AlphaFoldDB" id="A0A1V9WZ49"/>
<dbReference type="GO" id="GO:0005737">
    <property type="term" value="C:cytoplasm"/>
    <property type="evidence" value="ECO:0007669"/>
    <property type="project" value="UniProtKB-SubCell"/>
</dbReference>
<feature type="domain" description="PID" evidence="3">
    <location>
        <begin position="114"/>
        <end position="173"/>
    </location>
</feature>
<dbReference type="Proteomes" id="UP000192247">
    <property type="component" value="Unassembled WGS sequence"/>
</dbReference>
<dbReference type="Gene3D" id="2.30.29.30">
    <property type="entry name" value="Pleckstrin-homology domain (PH domain)/Phosphotyrosine-binding domain (PTB)"/>
    <property type="match status" value="1"/>
</dbReference>
<evidence type="ECO:0000256" key="1">
    <source>
        <dbReference type="ARBA" id="ARBA00004496"/>
    </source>
</evidence>
<dbReference type="CDD" id="cd01212">
    <property type="entry name" value="PTB_JIP"/>
    <property type="match status" value="1"/>
</dbReference>
<protein>
    <submittedName>
        <fullName evidence="4">JNK-interacting protein 1-like</fullName>
    </submittedName>
</protein>
<dbReference type="EMBL" id="MNPL01032441">
    <property type="protein sequence ID" value="OQR66451.1"/>
    <property type="molecule type" value="Genomic_DNA"/>
</dbReference>
<feature type="non-terminal residue" evidence="4">
    <location>
        <position position="1"/>
    </location>
</feature>
<dbReference type="InParanoid" id="A0A1V9WZ49"/>
<dbReference type="PANTHER" id="PTHR47437:SF4">
    <property type="entry name" value="JNK-INTERACTING PROTEIN 1-LIKE PROTEIN"/>
    <property type="match status" value="1"/>
</dbReference>
<dbReference type="SMART" id="SM00462">
    <property type="entry name" value="PTB"/>
    <property type="match status" value="1"/>
</dbReference>
<dbReference type="OrthoDB" id="5965083at2759"/>
<name>A0A1V9WZ49_9ACAR</name>
<dbReference type="PROSITE" id="PS01179">
    <property type="entry name" value="PID"/>
    <property type="match status" value="1"/>
</dbReference>
<dbReference type="Pfam" id="PF00640">
    <property type="entry name" value="PID"/>
    <property type="match status" value="1"/>
</dbReference>
<reference evidence="4 5" key="1">
    <citation type="journal article" date="2017" name="Gigascience">
        <title>Draft genome of the honey bee ectoparasitic mite, Tropilaelaps mercedesae, is shaped by the parasitic life history.</title>
        <authorList>
            <person name="Dong X."/>
            <person name="Armstrong S.D."/>
            <person name="Xia D."/>
            <person name="Makepeace B.L."/>
            <person name="Darby A.C."/>
            <person name="Kadowaki T."/>
        </authorList>
    </citation>
    <scope>NUCLEOTIDE SEQUENCE [LARGE SCALE GENOMIC DNA]</scope>
    <source>
        <strain evidence="4">Wuxi-XJTLU</strain>
    </source>
</reference>
<gene>
    <name evidence="4" type="ORF">BIW11_14151</name>
</gene>
<dbReference type="GO" id="GO:0008432">
    <property type="term" value="F:JUN kinase binding"/>
    <property type="evidence" value="ECO:0007669"/>
    <property type="project" value="TreeGrafter"/>
</dbReference>
<keyword evidence="5" id="KW-1185">Reference proteome</keyword>
<evidence type="ECO:0000313" key="5">
    <source>
        <dbReference type="Proteomes" id="UP000192247"/>
    </source>
</evidence>
<dbReference type="InterPro" id="IPR006020">
    <property type="entry name" value="PTB/PI_dom"/>
</dbReference>
<sequence length="188" mass="21255">AIRTLIREGNRAQLKARVEDALSTKCPEQAGSALEDDLEANTTEAEIEAELKAREAIKSPASESWSSLIEEVPGHSCVLEISEEGLRIVDRRSNQDIEDQRTTAVRKPDYFFSLKNVTFCGYHPTDHRYLGVISKHPLLNRFACHVFFAEDSARDIAVSVGAAFERFYRRFMEVTFPTEDIYIDDPAV</sequence>
<evidence type="ECO:0000313" key="4">
    <source>
        <dbReference type="EMBL" id="OQR66451.1"/>
    </source>
</evidence>
<dbReference type="InterPro" id="IPR047178">
    <property type="entry name" value="JIP1_scaffold"/>
</dbReference>
<dbReference type="InterPro" id="IPR011993">
    <property type="entry name" value="PH-like_dom_sf"/>
</dbReference>
<dbReference type="GO" id="GO:0007254">
    <property type="term" value="P:JNK cascade"/>
    <property type="evidence" value="ECO:0007669"/>
    <property type="project" value="TreeGrafter"/>
</dbReference>
<comment type="caution">
    <text evidence="4">The sequence shown here is derived from an EMBL/GenBank/DDBJ whole genome shotgun (WGS) entry which is preliminary data.</text>
</comment>
<evidence type="ECO:0000256" key="2">
    <source>
        <dbReference type="ARBA" id="ARBA00022490"/>
    </source>
</evidence>
<comment type="subcellular location">
    <subcellularLocation>
        <location evidence="1">Cytoplasm</location>
    </subcellularLocation>
</comment>
<accession>A0A1V9WZ49</accession>
<dbReference type="GO" id="GO:0005078">
    <property type="term" value="F:MAP-kinase scaffold activity"/>
    <property type="evidence" value="ECO:0007669"/>
    <property type="project" value="TreeGrafter"/>
</dbReference>
<dbReference type="PANTHER" id="PTHR47437">
    <property type="entry name" value="JNK-INTERACTING PROTEIN 1-LIKE PROTEIN"/>
    <property type="match status" value="1"/>
</dbReference>
<organism evidence="4 5">
    <name type="scientific">Tropilaelaps mercedesae</name>
    <dbReference type="NCBI Taxonomy" id="418985"/>
    <lineage>
        <taxon>Eukaryota</taxon>
        <taxon>Metazoa</taxon>
        <taxon>Ecdysozoa</taxon>
        <taxon>Arthropoda</taxon>
        <taxon>Chelicerata</taxon>
        <taxon>Arachnida</taxon>
        <taxon>Acari</taxon>
        <taxon>Parasitiformes</taxon>
        <taxon>Mesostigmata</taxon>
        <taxon>Gamasina</taxon>
        <taxon>Dermanyssoidea</taxon>
        <taxon>Laelapidae</taxon>
        <taxon>Tropilaelaps</taxon>
    </lineage>
</organism>
<dbReference type="STRING" id="418985.A0A1V9WZ49"/>
<keyword evidence="2" id="KW-0963">Cytoplasm</keyword>
<evidence type="ECO:0000259" key="3">
    <source>
        <dbReference type="PROSITE" id="PS01179"/>
    </source>
</evidence>
<dbReference type="GO" id="GO:0046328">
    <property type="term" value="P:regulation of JNK cascade"/>
    <property type="evidence" value="ECO:0007669"/>
    <property type="project" value="InterPro"/>
</dbReference>
<proteinExistence type="predicted"/>
<dbReference type="SUPFAM" id="SSF50729">
    <property type="entry name" value="PH domain-like"/>
    <property type="match status" value="1"/>
</dbReference>